<dbReference type="Gene3D" id="1.20.930.40">
    <property type="entry name" value="Transferrin receptor-like, dimerisation domain"/>
    <property type="match status" value="1"/>
</dbReference>
<gene>
    <name evidence="2" type="ORF">P3T76_004723</name>
</gene>
<proteinExistence type="predicted"/>
<evidence type="ECO:0000313" key="2">
    <source>
        <dbReference type="EMBL" id="KAK1943327.1"/>
    </source>
</evidence>
<dbReference type="GO" id="GO:0004180">
    <property type="term" value="F:carboxypeptidase activity"/>
    <property type="evidence" value="ECO:0007669"/>
    <property type="project" value="TreeGrafter"/>
</dbReference>
<accession>A0AAD9LQ44</accession>
<reference evidence="2" key="1">
    <citation type="submission" date="2023-08" db="EMBL/GenBank/DDBJ databases">
        <title>Reference Genome Resource for the Citrus Pathogen Phytophthora citrophthora.</title>
        <authorList>
            <person name="Moller H."/>
            <person name="Coetzee B."/>
            <person name="Rose L.J."/>
            <person name="Van Niekerk J.M."/>
        </authorList>
    </citation>
    <scope>NUCLEOTIDE SEQUENCE</scope>
    <source>
        <strain evidence="2">STE-U-9442</strain>
    </source>
</reference>
<evidence type="ECO:0000313" key="3">
    <source>
        <dbReference type="Proteomes" id="UP001259832"/>
    </source>
</evidence>
<dbReference type="InterPro" id="IPR036757">
    <property type="entry name" value="TFR-like_dimer_dom_sf"/>
</dbReference>
<comment type="caution">
    <text evidence="2">The sequence shown here is derived from an EMBL/GenBank/DDBJ whole genome shotgun (WGS) entry which is preliminary data.</text>
</comment>
<protein>
    <recommendedName>
        <fullName evidence="1">Transferrin receptor-like dimerisation domain-containing protein</fullName>
    </recommendedName>
</protein>
<dbReference type="AlphaFoldDB" id="A0AAD9LQ44"/>
<dbReference type="SUPFAM" id="SSF47672">
    <property type="entry name" value="Transferrin receptor-like dimerisation domain"/>
    <property type="match status" value="1"/>
</dbReference>
<dbReference type="Pfam" id="PF04253">
    <property type="entry name" value="TFR_dimer"/>
    <property type="match status" value="1"/>
</dbReference>
<organism evidence="2 3">
    <name type="scientific">Phytophthora citrophthora</name>
    <dbReference type="NCBI Taxonomy" id="4793"/>
    <lineage>
        <taxon>Eukaryota</taxon>
        <taxon>Sar</taxon>
        <taxon>Stramenopiles</taxon>
        <taxon>Oomycota</taxon>
        <taxon>Peronosporomycetes</taxon>
        <taxon>Peronosporales</taxon>
        <taxon>Peronosporaceae</taxon>
        <taxon>Phytophthora</taxon>
    </lineage>
</organism>
<dbReference type="EMBL" id="JASMQC010000007">
    <property type="protein sequence ID" value="KAK1943327.1"/>
    <property type="molecule type" value="Genomic_DNA"/>
</dbReference>
<keyword evidence="3" id="KW-1185">Reference proteome</keyword>
<name>A0AAD9LQ44_9STRA</name>
<dbReference type="InterPro" id="IPR007365">
    <property type="entry name" value="TFR-like_dimer_dom"/>
</dbReference>
<feature type="domain" description="Transferrin receptor-like dimerisation" evidence="1">
    <location>
        <begin position="6"/>
        <end position="68"/>
    </location>
</feature>
<evidence type="ECO:0000259" key="1">
    <source>
        <dbReference type="Pfam" id="PF04253"/>
    </source>
</evidence>
<sequence length="90" mass="10242">MVSYSAIENCEINANSFQPAARKLTDVSALRLWNDEGIQLERHLLLSDGLPHRPWYKHVIFGPGFNEGSLSPALWTVRRSTTMLPRSKFT</sequence>
<dbReference type="PANTHER" id="PTHR10404:SF46">
    <property type="entry name" value="VACUOLAR PROTEIN SORTING-ASSOCIATED PROTEIN 70"/>
    <property type="match status" value="1"/>
</dbReference>
<dbReference type="InterPro" id="IPR039373">
    <property type="entry name" value="Peptidase_M28B"/>
</dbReference>
<dbReference type="Proteomes" id="UP001259832">
    <property type="component" value="Unassembled WGS sequence"/>
</dbReference>
<dbReference type="PANTHER" id="PTHR10404">
    <property type="entry name" value="N-ACETYLATED-ALPHA-LINKED ACIDIC DIPEPTIDASE"/>
    <property type="match status" value="1"/>
</dbReference>